<keyword evidence="10" id="KW-1185">Reference proteome</keyword>
<dbReference type="InterPro" id="IPR013324">
    <property type="entry name" value="RNA_pol_sigma_r3/r4-like"/>
</dbReference>
<dbReference type="GO" id="GO:0003677">
    <property type="term" value="F:DNA binding"/>
    <property type="evidence" value="ECO:0007669"/>
    <property type="project" value="UniProtKB-KW"/>
</dbReference>
<dbReference type="InterPro" id="IPR036388">
    <property type="entry name" value="WH-like_DNA-bd_sf"/>
</dbReference>
<gene>
    <name evidence="9" type="primary">rpoE_1</name>
    <name evidence="9" type="ORF">GCM10017621_12780</name>
</gene>
<dbReference type="CDD" id="cd06171">
    <property type="entry name" value="Sigma70_r4"/>
    <property type="match status" value="1"/>
</dbReference>
<keyword evidence="5 6" id="KW-0804">Transcription</keyword>
<evidence type="ECO:0000256" key="6">
    <source>
        <dbReference type="RuleBase" id="RU000716"/>
    </source>
</evidence>
<dbReference type="SUPFAM" id="SSF88659">
    <property type="entry name" value="Sigma3 and sigma4 domains of RNA polymerase sigma factors"/>
    <property type="match status" value="1"/>
</dbReference>
<dbReference type="AlphaFoldDB" id="A0A9W6IMB5"/>
<comment type="similarity">
    <text evidence="1 6">Belongs to the sigma-70 factor family. ECF subfamily.</text>
</comment>
<evidence type="ECO:0000313" key="10">
    <source>
        <dbReference type="Proteomes" id="UP001143486"/>
    </source>
</evidence>
<dbReference type="Pfam" id="PF04545">
    <property type="entry name" value="Sigma70_r4"/>
    <property type="match status" value="1"/>
</dbReference>
<evidence type="ECO:0000256" key="4">
    <source>
        <dbReference type="ARBA" id="ARBA00023125"/>
    </source>
</evidence>
<dbReference type="Pfam" id="PF04542">
    <property type="entry name" value="Sigma70_r2"/>
    <property type="match status" value="1"/>
</dbReference>
<keyword evidence="4 6" id="KW-0238">DNA-binding</keyword>
<evidence type="ECO:0000256" key="2">
    <source>
        <dbReference type="ARBA" id="ARBA00023015"/>
    </source>
</evidence>
<keyword evidence="2 6" id="KW-0805">Transcription regulation</keyword>
<feature type="domain" description="RNA polymerase sigma-70 region 4" evidence="8">
    <location>
        <begin position="139"/>
        <end position="188"/>
    </location>
</feature>
<dbReference type="InterPro" id="IPR000838">
    <property type="entry name" value="RNA_pol_sigma70_ECF_CS"/>
</dbReference>
<dbReference type="NCBIfam" id="TIGR02937">
    <property type="entry name" value="sigma70-ECF"/>
    <property type="match status" value="1"/>
</dbReference>
<evidence type="ECO:0000259" key="8">
    <source>
        <dbReference type="Pfam" id="PF04545"/>
    </source>
</evidence>
<dbReference type="SUPFAM" id="SSF88946">
    <property type="entry name" value="Sigma2 domain of RNA polymerase sigma factors"/>
    <property type="match status" value="1"/>
</dbReference>
<dbReference type="InterPro" id="IPR039425">
    <property type="entry name" value="RNA_pol_sigma-70-like"/>
</dbReference>
<name>A0A9W6IMB5_9PROT</name>
<dbReference type="InterPro" id="IPR013325">
    <property type="entry name" value="RNA_pol_sigma_r2"/>
</dbReference>
<evidence type="ECO:0000313" key="9">
    <source>
        <dbReference type="EMBL" id="GLK51770.1"/>
    </source>
</evidence>
<evidence type="ECO:0000256" key="5">
    <source>
        <dbReference type="ARBA" id="ARBA00023163"/>
    </source>
</evidence>
<dbReference type="PANTHER" id="PTHR43133">
    <property type="entry name" value="RNA POLYMERASE ECF-TYPE SIGMA FACTO"/>
    <property type="match status" value="1"/>
</dbReference>
<reference evidence="9" key="2">
    <citation type="submission" date="2023-01" db="EMBL/GenBank/DDBJ databases">
        <authorList>
            <person name="Sun Q."/>
            <person name="Evtushenko L."/>
        </authorList>
    </citation>
    <scope>NUCLEOTIDE SEQUENCE</scope>
    <source>
        <strain evidence="9">VKM B-1513</strain>
    </source>
</reference>
<dbReference type="RefSeq" id="WP_271186136.1">
    <property type="nucleotide sequence ID" value="NZ_BSFE01000003.1"/>
</dbReference>
<dbReference type="PANTHER" id="PTHR43133:SF62">
    <property type="entry name" value="RNA POLYMERASE SIGMA FACTOR SIGZ"/>
    <property type="match status" value="1"/>
</dbReference>
<dbReference type="PROSITE" id="PS01063">
    <property type="entry name" value="SIGMA70_ECF"/>
    <property type="match status" value="1"/>
</dbReference>
<comment type="caution">
    <text evidence="9">The sequence shown here is derived from an EMBL/GenBank/DDBJ whole genome shotgun (WGS) entry which is preliminary data.</text>
</comment>
<evidence type="ECO:0000256" key="1">
    <source>
        <dbReference type="ARBA" id="ARBA00010641"/>
    </source>
</evidence>
<dbReference type="Gene3D" id="1.10.1740.10">
    <property type="match status" value="1"/>
</dbReference>
<evidence type="ECO:0000259" key="7">
    <source>
        <dbReference type="Pfam" id="PF04542"/>
    </source>
</evidence>
<dbReference type="Gene3D" id="1.10.10.10">
    <property type="entry name" value="Winged helix-like DNA-binding domain superfamily/Winged helix DNA-binding domain"/>
    <property type="match status" value="1"/>
</dbReference>
<dbReference type="Proteomes" id="UP001143486">
    <property type="component" value="Unassembled WGS sequence"/>
</dbReference>
<dbReference type="InterPro" id="IPR007627">
    <property type="entry name" value="RNA_pol_sigma70_r2"/>
</dbReference>
<organism evidence="9 10">
    <name type="scientific">Maricaulis virginensis</name>
    <dbReference type="NCBI Taxonomy" id="144022"/>
    <lineage>
        <taxon>Bacteria</taxon>
        <taxon>Pseudomonadati</taxon>
        <taxon>Pseudomonadota</taxon>
        <taxon>Alphaproteobacteria</taxon>
        <taxon>Maricaulales</taxon>
        <taxon>Maricaulaceae</taxon>
        <taxon>Maricaulis</taxon>
    </lineage>
</organism>
<dbReference type="InterPro" id="IPR007630">
    <property type="entry name" value="RNA_pol_sigma70_r4"/>
</dbReference>
<keyword evidence="3 6" id="KW-0731">Sigma factor</keyword>
<reference evidence="9" key="1">
    <citation type="journal article" date="2014" name="Int. J. Syst. Evol. Microbiol.">
        <title>Complete genome sequence of Corynebacterium casei LMG S-19264T (=DSM 44701T), isolated from a smear-ripened cheese.</title>
        <authorList>
            <consortium name="US DOE Joint Genome Institute (JGI-PGF)"/>
            <person name="Walter F."/>
            <person name="Albersmeier A."/>
            <person name="Kalinowski J."/>
            <person name="Ruckert C."/>
        </authorList>
    </citation>
    <scope>NUCLEOTIDE SEQUENCE</scope>
    <source>
        <strain evidence="9">VKM B-1513</strain>
    </source>
</reference>
<protein>
    <recommendedName>
        <fullName evidence="6">RNA polymerase sigma factor</fullName>
    </recommendedName>
</protein>
<evidence type="ECO:0000256" key="3">
    <source>
        <dbReference type="ARBA" id="ARBA00023082"/>
    </source>
</evidence>
<dbReference type="EMBL" id="BSFE01000003">
    <property type="protein sequence ID" value="GLK51770.1"/>
    <property type="molecule type" value="Genomic_DNA"/>
</dbReference>
<dbReference type="GO" id="GO:0016987">
    <property type="term" value="F:sigma factor activity"/>
    <property type="evidence" value="ECO:0007669"/>
    <property type="project" value="UniProtKB-KW"/>
</dbReference>
<proteinExistence type="inferred from homology"/>
<feature type="domain" description="RNA polymerase sigma-70 region 2" evidence="7">
    <location>
        <begin position="36"/>
        <end position="104"/>
    </location>
</feature>
<dbReference type="InterPro" id="IPR014284">
    <property type="entry name" value="RNA_pol_sigma-70_dom"/>
</dbReference>
<dbReference type="GO" id="GO:0006352">
    <property type="term" value="P:DNA-templated transcription initiation"/>
    <property type="evidence" value="ECO:0007669"/>
    <property type="project" value="InterPro"/>
</dbReference>
<accession>A0A9W6IMB5</accession>
<sequence>MTHDTDRRRSISDAARLAGLLEQVGEKRDAQAFRALFDHFAPRIRSFLMKRRVSAALADDLTQDVMLAIWRRASSFDAARASAATWIYTIARNAHIDHYRKAVRARKIDEHDPHFQPPDQPLPDDLYERAEAGQSVTGALSGLPDDQRLVLELAFTEGLSHSEIAERLDLPLGTVKSRVRLAMNKMRQGLGEWK</sequence>